<dbReference type="SMART" id="SM00510">
    <property type="entry name" value="TFS2M"/>
    <property type="match status" value="1"/>
</dbReference>
<reference evidence="4" key="1">
    <citation type="submission" date="2019-11" db="EMBL/GenBank/DDBJ databases">
        <authorList>
            <person name="Liu Y."/>
            <person name="Hou J."/>
            <person name="Li T.-Q."/>
            <person name="Guan C.-H."/>
            <person name="Wu X."/>
            <person name="Wu H.-Z."/>
            <person name="Ling F."/>
            <person name="Zhang R."/>
            <person name="Shi X.-G."/>
            <person name="Ren J.-P."/>
            <person name="Chen E.-F."/>
            <person name="Sun J.-M."/>
        </authorList>
    </citation>
    <scope>NUCLEOTIDE SEQUENCE</scope>
    <source>
        <strain evidence="4">Adult_tree_wgs_1</strain>
        <tissue evidence="4">Leaves</tissue>
    </source>
</reference>
<feature type="domain" description="BAH" evidence="2">
    <location>
        <begin position="175"/>
        <end position="293"/>
    </location>
</feature>
<dbReference type="InterPro" id="IPR036575">
    <property type="entry name" value="TFIIS_cen_dom_sf"/>
</dbReference>
<accession>A0A834LVH9</accession>
<keyword evidence="5" id="KW-1185">Reference proteome</keyword>
<feature type="region of interest" description="Disordered" evidence="1">
    <location>
        <begin position="1"/>
        <end position="95"/>
    </location>
</feature>
<dbReference type="Gene3D" id="2.30.30.490">
    <property type="match status" value="1"/>
</dbReference>
<protein>
    <submittedName>
        <fullName evidence="4">Uncharacterized protein</fullName>
    </submittedName>
</protein>
<feature type="compositionally biased region" description="Basic and acidic residues" evidence="1">
    <location>
        <begin position="421"/>
        <end position="439"/>
    </location>
</feature>
<feature type="region of interest" description="Disordered" evidence="1">
    <location>
        <begin position="1002"/>
        <end position="1063"/>
    </location>
</feature>
<dbReference type="Gene3D" id="1.10.472.30">
    <property type="entry name" value="Transcription elongation factor S-II, central domain"/>
    <property type="match status" value="1"/>
</dbReference>
<evidence type="ECO:0000256" key="1">
    <source>
        <dbReference type="SAM" id="MobiDB-lite"/>
    </source>
</evidence>
<dbReference type="SMART" id="SM00439">
    <property type="entry name" value="BAH"/>
    <property type="match status" value="1"/>
</dbReference>
<evidence type="ECO:0000313" key="4">
    <source>
        <dbReference type="EMBL" id="KAF7149654.1"/>
    </source>
</evidence>
<comment type="caution">
    <text evidence="4">The sequence shown here is derived from an EMBL/GenBank/DDBJ whole genome shotgun (WGS) entry which is preliminary data.</text>
</comment>
<dbReference type="GO" id="GO:0006351">
    <property type="term" value="P:DNA-templated transcription"/>
    <property type="evidence" value="ECO:0007669"/>
    <property type="project" value="InterPro"/>
</dbReference>
<feature type="region of interest" description="Disordered" evidence="1">
    <location>
        <begin position="417"/>
        <end position="441"/>
    </location>
</feature>
<feature type="compositionally biased region" description="Basic and acidic residues" evidence="1">
    <location>
        <begin position="68"/>
        <end position="80"/>
    </location>
</feature>
<evidence type="ECO:0000259" key="2">
    <source>
        <dbReference type="PROSITE" id="PS51038"/>
    </source>
</evidence>
<feature type="region of interest" description="Disordered" evidence="1">
    <location>
        <begin position="825"/>
        <end position="845"/>
    </location>
</feature>
<dbReference type="Pfam" id="PF12043">
    <property type="entry name" value="DUF3527"/>
    <property type="match status" value="1"/>
</dbReference>
<feature type="region of interest" description="Disordered" evidence="1">
    <location>
        <begin position="333"/>
        <end position="373"/>
    </location>
</feature>
<name>A0A834LVH9_RHOSS</name>
<dbReference type="PROSITE" id="PS51038">
    <property type="entry name" value="BAH"/>
    <property type="match status" value="1"/>
</dbReference>
<dbReference type="InterPro" id="IPR003618">
    <property type="entry name" value="TFIIS_cen_dom"/>
</dbReference>
<dbReference type="InterPro" id="IPR043151">
    <property type="entry name" value="BAH_sf"/>
</dbReference>
<dbReference type="EMBL" id="WJXA01000002">
    <property type="protein sequence ID" value="KAF7149654.1"/>
    <property type="molecule type" value="Genomic_DNA"/>
</dbReference>
<evidence type="ECO:0000259" key="3">
    <source>
        <dbReference type="PROSITE" id="PS51321"/>
    </source>
</evidence>
<proteinExistence type="predicted"/>
<dbReference type="InterPro" id="IPR021916">
    <property type="entry name" value="DUF3527"/>
</dbReference>
<sequence length="1512" mass="169431">MGGNRRFAQVATSDDEDDLPPRAPRSVSPTTDEEQPNDRKRKKKKLKLNKKDEDDDEEDRERKKQKKKAVEEVQEEKPASDNEEEVQEDAKPIGDVIRVSGKGKGRRNHYDAFEYDGLRYDLEDPVLLVPEAENQKPYVAIIKEPEFLGLGSEAFPSKDAPILVCPPLESGLHGAEIFSNSFSDIINQARTAFSLSLNQDVSQKRDGSMMVTGQWFYRPEEAEKKGGGNWQSRDARELFYSFHRDEVPAESVMHKCVAHFIPRNKQIPSRKQHPGFIVQKVYDTEQRRLFKLTDKDYEDNKQHEIDLLVQKTLSRLGDLPDIETDDAVADQEDRLKNSRLMRRPKISPLDVSRDNETTTKSGQSLKAETPGSVRSNNKDLEYYTILAKFKALTGETQRDKWLDKLLQGIQLGFSSVDNGQIDDKEKGGSHGIDQARDSCSKSANGSQEKILIGGTAFIWPDAAVRAVTALEQASHDTLSSDFQKYNQKMRQLFFNLKSNALLTRRILNGELEPSKILGMSPNELKEGLTTEEIASKEPEEPKRVQMTDARCKRCMERKVGVIDIIKAGHGERYQLECTACGHTWYASRDEASMLTIDGPSTVRSVGTAPWATAKFEDVEKKLVSPKDSDNATGSDVFRKTTEAYMPVLDTQKSFNKPRTDDADTTFSHVEETLTVVMQEQNYDLTVFGNYYKCIFGVIEELQRENAAIHPVRQQSAQNVPGNASEQLSLKGNLVFSELGIQRSVQSTGLEVGSMDLLLSEYKVFKLLLQVKKIKLKLDFEDLLGCFTRLSSDSSKWVGIMVVDLHMGLDMELEFEKYCKVGGSPKTVLPPPRHPSKVEKSSSKGTPNCANGLLTLEENIKEINFRRYRSSSCKNTPSRTSGVERKEVLKRGSVYQSSREVRMMNKGEDVECRTKIELSGGHAISFPSGIFDSLCAINEDNVVSSDVLLETAWDLKSREQISAENVDREKIEDPKFRCDPIVGPTNDGNGLEERQGSLTFHKSLSSKSALPHQPSPSEGDSSKSRFSPFRKMFDPFTKSKSHRSPLGSTGGSIGLPPAHPPSIKRSQTLQKSLLNDFSNVSQSVELSPQSVKKDVSNSAVSCSPAHLHGYLKLENKQGVPFFEFTSKFPEDVFVTRRWKAENALNWVYTFHNLHNRRKSNASGWGLKDLNRESSIMGQMQVSCYLCTELRDAGDFDNYMVTEFVLYDVARARQSDAVQGNLNQSPDVVKPPKVYNPNSFSGTRELDDVANESKLNLQQKHATKSTHFDSSTPRPWVPTDLHPGLEIAAIVIQVPFGKRESLKYKGGDALSDQLHRNLLDLSSHKHKKEGIPDCSRPTKVNVVTTSGNHSLGSNDSCGPSPLLDRFRLGGGCECGGWDMGCPLTVFGNPGIQNAENQQPLELFIQGAKEYTPALTMKVIEEGQYSVDFHAKLSSLQAFSICVAMLHCTEASSAVRWERDKQSLQCNPLRVFIEEEVKNIIEAVAKEEERKVVKEMEEIPPSFKPYPPFSPIARV</sequence>
<dbReference type="PANTHER" id="PTHR46871">
    <property type="entry name" value="BROMO-ADJACENT HOMOLOGY (BAH) DOMAIN-CONTAINING PROTEIN"/>
    <property type="match status" value="1"/>
</dbReference>
<dbReference type="SUPFAM" id="SSF46942">
    <property type="entry name" value="Elongation factor TFIIS domain 2"/>
    <property type="match status" value="1"/>
</dbReference>
<dbReference type="Pfam" id="PF07500">
    <property type="entry name" value="TFIIS_M"/>
    <property type="match status" value="1"/>
</dbReference>
<dbReference type="OrthoDB" id="1939710at2759"/>
<dbReference type="PROSITE" id="PS51321">
    <property type="entry name" value="TFIIS_CENTRAL"/>
    <property type="match status" value="1"/>
</dbReference>
<dbReference type="InterPro" id="IPR001025">
    <property type="entry name" value="BAH_dom"/>
</dbReference>
<evidence type="ECO:0000313" key="5">
    <source>
        <dbReference type="Proteomes" id="UP000626092"/>
    </source>
</evidence>
<dbReference type="Proteomes" id="UP000626092">
    <property type="component" value="Unassembled WGS sequence"/>
</dbReference>
<dbReference type="PANTHER" id="PTHR46871:SF1">
    <property type="entry name" value="BROMO-ADJACENT HOMOLOGY (BAH) DOMAIN-CONTAINING PROTEIN"/>
    <property type="match status" value="1"/>
</dbReference>
<dbReference type="Pfam" id="PF01426">
    <property type="entry name" value="BAH"/>
    <property type="match status" value="1"/>
</dbReference>
<organism evidence="4 5">
    <name type="scientific">Rhododendron simsii</name>
    <name type="common">Sims's rhododendron</name>
    <dbReference type="NCBI Taxonomy" id="118357"/>
    <lineage>
        <taxon>Eukaryota</taxon>
        <taxon>Viridiplantae</taxon>
        <taxon>Streptophyta</taxon>
        <taxon>Embryophyta</taxon>
        <taxon>Tracheophyta</taxon>
        <taxon>Spermatophyta</taxon>
        <taxon>Magnoliopsida</taxon>
        <taxon>eudicotyledons</taxon>
        <taxon>Gunneridae</taxon>
        <taxon>Pentapetalae</taxon>
        <taxon>asterids</taxon>
        <taxon>Ericales</taxon>
        <taxon>Ericaceae</taxon>
        <taxon>Ericoideae</taxon>
        <taxon>Rhodoreae</taxon>
        <taxon>Rhododendron</taxon>
    </lineage>
</organism>
<feature type="compositionally biased region" description="Basic residues" evidence="1">
    <location>
        <begin position="39"/>
        <end position="48"/>
    </location>
</feature>
<dbReference type="GO" id="GO:0003682">
    <property type="term" value="F:chromatin binding"/>
    <property type="evidence" value="ECO:0007669"/>
    <property type="project" value="InterPro"/>
</dbReference>
<feature type="domain" description="TFIIS central" evidence="3">
    <location>
        <begin position="397"/>
        <end position="552"/>
    </location>
</feature>
<gene>
    <name evidence="4" type="ORF">RHSIM_Rhsim02G0231100</name>
</gene>